<dbReference type="Gene3D" id="1.25.40.10">
    <property type="entry name" value="Tetratricopeptide repeat domain"/>
    <property type="match status" value="1"/>
</dbReference>
<dbReference type="GO" id="GO:0004016">
    <property type="term" value="F:adenylate cyclase activity"/>
    <property type="evidence" value="ECO:0007669"/>
    <property type="project" value="TreeGrafter"/>
</dbReference>
<dbReference type="Proteomes" id="UP000236723">
    <property type="component" value="Unassembled WGS sequence"/>
</dbReference>
<organism evidence="4 5">
    <name type="scientific">Thermomonospora echinospora</name>
    <dbReference type="NCBI Taxonomy" id="1992"/>
    <lineage>
        <taxon>Bacteria</taxon>
        <taxon>Bacillati</taxon>
        <taxon>Actinomycetota</taxon>
        <taxon>Actinomycetes</taxon>
        <taxon>Streptosporangiales</taxon>
        <taxon>Thermomonosporaceae</taxon>
        <taxon>Thermomonospora</taxon>
    </lineage>
</organism>
<dbReference type="PROSITE" id="PS50043">
    <property type="entry name" value="HTH_LUXR_2"/>
    <property type="match status" value="1"/>
</dbReference>
<keyword evidence="2" id="KW-0067">ATP-binding</keyword>
<dbReference type="GO" id="GO:0006355">
    <property type="term" value="P:regulation of DNA-templated transcription"/>
    <property type="evidence" value="ECO:0007669"/>
    <property type="project" value="InterPro"/>
</dbReference>
<protein>
    <submittedName>
        <fullName evidence="4">Regulatory protein, luxR family</fullName>
    </submittedName>
</protein>
<keyword evidence="5" id="KW-1185">Reference proteome</keyword>
<dbReference type="InterPro" id="IPR011990">
    <property type="entry name" value="TPR-like_helical_dom_sf"/>
</dbReference>
<dbReference type="PANTHER" id="PTHR16305">
    <property type="entry name" value="TESTICULAR SOLUBLE ADENYLYL CYCLASE"/>
    <property type="match status" value="1"/>
</dbReference>
<dbReference type="InterPro" id="IPR041664">
    <property type="entry name" value="AAA_16"/>
</dbReference>
<dbReference type="InterPro" id="IPR016032">
    <property type="entry name" value="Sig_transdc_resp-reg_C-effctor"/>
</dbReference>
<dbReference type="AlphaFoldDB" id="A0A1H6E5X1"/>
<dbReference type="PANTHER" id="PTHR16305:SF35">
    <property type="entry name" value="TRANSCRIPTIONAL ACTIVATOR DOMAIN"/>
    <property type="match status" value="1"/>
</dbReference>
<dbReference type="SUPFAM" id="SSF48452">
    <property type="entry name" value="TPR-like"/>
    <property type="match status" value="2"/>
</dbReference>
<name>A0A1H6E5X1_9ACTN</name>
<dbReference type="PRINTS" id="PR00038">
    <property type="entry name" value="HTHLUXR"/>
</dbReference>
<dbReference type="Gene3D" id="3.40.50.300">
    <property type="entry name" value="P-loop containing nucleotide triphosphate hydrolases"/>
    <property type="match status" value="1"/>
</dbReference>
<dbReference type="InterPro" id="IPR036388">
    <property type="entry name" value="WH-like_DNA-bd_sf"/>
</dbReference>
<evidence type="ECO:0000259" key="3">
    <source>
        <dbReference type="PROSITE" id="PS50043"/>
    </source>
</evidence>
<evidence type="ECO:0000256" key="1">
    <source>
        <dbReference type="ARBA" id="ARBA00022741"/>
    </source>
</evidence>
<sequence length="994" mass="107377">MVADAGRCRLMSARHRSTTGMTEIDGISARFGWHAGWVSARSVSPVLVGRSSELNRLRTALAEAPGALLIGGEAGVGKTRLLREFTERATADGARVLVGGCLELGSDGLPFAPFTAVLRGLVREIGIDGVAGLLPRSATGGLARLLPEFGEPETDAASGEERARLFELVLTLLERLAERTPTVLVIEDAHWADRSTRDLLAFLVRNAGTAPLLILVTYRADELHRTHPLRRLLAELDRVDRVRRIELTRLTRGEVGELARGLLDGEPPAGLVERVHERSEGNPLFVEALLARDGSLACGLPESLRDLLLAAVQRLPEETQDALRVASAGGTRIEHALLAAVSGMDDTTLTRVLRPAVEANVLVVDGDGYAFRHALIREALHDDLLPGEHTRLHARYAEALENDPVLAPSGRLWVLLSHHWYSAHDSTWALVSAWRAAGDARKAVAYAECLTMLSRVLELWHKVPDAAERIGAAHADVLEQAVMAAELAGEHERGIKLATAALREVEALGDDARCASLLEQRGQMSYELALPGYIDDLRAAVGRLPAEPPSAVRARALASLAKYARLITGTEEALVAARESLAIARRIADLDAEVDALLTLFCVDIDYDGGLEELQEVERIAQRSGNQRPLLRVAVLRSHYLEGSGRHAEAAEVARQGIELAREFGLSRTHGTFLAINMAEPLVSLGHWDEALVCLRQALEQDPAPAIRTSLHVLAGEIALARGDFAEAEAQLAPAREIMWRKTQDYFAMLRLESALRLAQGRPDEALASVENVLTNPDLPDDARYAWPVLLIGAHACGVLPDRAAGTAMLERIEKRAAELTVRGPLQEAHRVTFVAKTAHARGVWDRAAWDAAAVAWEGISEPFPQAKSLAHAAEAALADGDRDLAAARLHQAAALAERLRAEPLVRRVADLSRRARVNGAHAPAERPAHGLTPRELEVLRLVAQGRTNRDIAETLFISAKTASVHVSNILAKLEVASRGEAAATAHRLGLAGA</sequence>
<dbReference type="Pfam" id="PF00196">
    <property type="entry name" value="GerE"/>
    <property type="match status" value="1"/>
</dbReference>
<dbReference type="SMART" id="SM00421">
    <property type="entry name" value="HTH_LUXR"/>
    <property type="match status" value="1"/>
</dbReference>
<evidence type="ECO:0000256" key="2">
    <source>
        <dbReference type="ARBA" id="ARBA00022840"/>
    </source>
</evidence>
<dbReference type="EMBL" id="FNVO01000033">
    <property type="protein sequence ID" value="SEG92285.1"/>
    <property type="molecule type" value="Genomic_DNA"/>
</dbReference>
<keyword evidence="1" id="KW-0547">Nucleotide-binding</keyword>
<dbReference type="CDD" id="cd06170">
    <property type="entry name" value="LuxR_C_like"/>
    <property type="match status" value="1"/>
</dbReference>
<dbReference type="InterPro" id="IPR027417">
    <property type="entry name" value="P-loop_NTPase"/>
</dbReference>
<dbReference type="SUPFAM" id="SSF52540">
    <property type="entry name" value="P-loop containing nucleoside triphosphate hydrolases"/>
    <property type="match status" value="1"/>
</dbReference>
<dbReference type="InterPro" id="IPR000792">
    <property type="entry name" value="Tscrpt_reg_LuxR_C"/>
</dbReference>
<evidence type="ECO:0000313" key="5">
    <source>
        <dbReference type="Proteomes" id="UP000236723"/>
    </source>
</evidence>
<dbReference type="Pfam" id="PF13191">
    <property type="entry name" value="AAA_16"/>
    <property type="match status" value="1"/>
</dbReference>
<accession>A0A1H6E5X1</accession>
<dbReference type="GO" id="GO:0005524">
    <property type="term" value="F:ATP binding"/>
    <property type="evidence" value="ECO:0007669"/>
    <property type="project" value="UniProtKB-KW"/>
</dbReference>
<proteinExistence type="predicted"/>
<evidence type="ECO:0000313" key="4">
    <source>
        <dbReference type="EMBL" id="SEG92285.1"/>
    </source>
</evidence>
<dbReference type="GO" id="GO:0003677">
    <property type="term" value="F:DNA binding"/>
    <property type="evidence" value="ECO:0007669"/>
    <property type="project" value="InterPro"/>
</dbReference>
<feature type="domain" description="HTH luxR-type" evidence="3">
    <location>
        <begin position="925"/>
        <end position="990"/>
    </location>
</feature>
<gene>
    <name evidence="4" type="ORF">SAMN04489712_1335</name>
</gene>
<reference evidence="5" key="1">
    <citation type="submission" date="2016-10" db="EMBL/GenBank/DDBJ databases">
        <authorList>
            <person name="Varghese N."/>
            <person name="Submissions S."/>
        </authorList>
    </citation>
    <scope>NUCLEOTIDE SEQUENCE [LARGE SCALE GENOMIC DNA]</scope>
    <source>
        <strain evidence="5">DSM 43163</strain>
    </source>
</reference>
<dbReference type="Gene3D" id="1.10.10.10">
    <property type="entry name" value="Winged helix-like DNA-binding domain superfamily/Winged helix DNA-binding domain"/>
    <property type="match status" value="1"/>
</dbReference>
<dbReference type="SUPFAM" id="SSF46894">
    <property type="entry name" value="C-terminal effector domain of the bipartite response regulators"/>
    <property type="match status" value="1"/>
</dbReference>
<dbReference type="GO" id="GO:0005737">
    <property type="term" value="C:cytoplasm"/>
    <property type="evidence" value="ECO:0007669"/>
    <property type="project" value="TreeGrafter"/>
</dbReference>